<dbReference type="InterPro" id="IPR041128">
    <property type="entry name" value="Arg_decarbox_C"/>
</dbReference>
<dbReference type="InterPro" id="IPR002985">
    <property type="entry name" value="Arg_decrbxlase"/>
</dbReference>
<dbReference type="GO" id="GO:0008792">
    <property type="term" value="F:arginine decarboxylase activity"/>
    <property type="evidence" value="ECO:0007669"/>
    <property type="project" value="InterPro"/>
</dbReference>
<keyword evidence="2" id="KW-0663">Pyridoxal phosphate</keyword>
<feature type="non-terminal residue" evidence="5">
    <location>
        <position position="1"/>
    </location>
</feature>
<evidence type="ECO:0000313" key="5">
    <source>
        <dbReference type="EMBL" id="TMQ56556.1"/>
    </source>
</evidence>
<dbReference type="Gene3D" id="1.10.287.3440">
    <property type="match status" value="1"/>
</dbReference>
<dbReference type="Gene3D" id="2.40.37.10">
    <property type="entry name" value="Lyase, Ornithine Decarboxylase, Chain A, domain 1"/>
    <property type="match status" value="1"/>
</dbReference>
<evidence type="ECO:0000313" key="6">
    <source>
        <dbReference type="Proteomes" id="UP000317716"/>
    </source>
</evidence>
<dbReference type="AlphaFoldDB" id="A0A538SYU9"/>
<sequence>FQSAPDHWAVKQLFPILPLHRLEERPTRRGVIADLTCDSDGKIDQFIELRDVKSVLELHADDGKPYYLGVFLVGAYQEILGDLHNLFGDTNAVHITLTDGGYRIAHVVEGDSVTEVLGYVQYQKQNLVQRVREASEEALRRGLLTFEESALLIRRFDEGLSGYTYLEPSRVDPAPAGPAASDGGSTPATEPPREPAVGRPTTRGEVRGPTSS</sequence>
<dbReference type="PRINTS" id="PR01180">
    <property type="entry name" value="ARGDCRBXLASE"/>
</dbReference>
<dbReference type="InterPro" id="IPR009006">
    <property type="entry name" value="Ala_racemase/Decarboxylase_C"/>
</dbReference>
<evidence type="ECO:0000256" key="1">
    <source>
        <dbReference type="ARBA" id="ARBA00001933"/>
    </source>
</evidence>
<reference evidence="5 6" key="1">
    <citation type="journal article" date="2019" name="Nat. Microbiol.">
        <title>Mediterranean grassland soil C-N compound turnover is dependent on rainfall and depth, and is mediated by genomically divergent microorganisms.</title>
        <authorList>
            <person name="Diamond S."/>
            <person name="Andeer P.F."/>
            <person name="Li Z."/>
            <person name="Crits-Christoph A."/>
            <person name="Burstein D."/>
            <person name="Anantharaman K."/>
            <person name="Lane K.R."/>
            <person name="Thomas B.C."/>
            <person name="Pan C."/>
            <person name="Northen T.R."/>
            <person name="Banfield J.F."/>
        </authorList>
    </citation>
    <scope>NUCLEOTIDE SEQUENCE [LARGE SCALE GENOMIC DNA]</scope>
    <source>
        <strain evidence="5">WS_2</strain>
    </source>
</reference>
<evidence type="ECO:0000256" key="3">
    <source>
        <dbReference type="SAM" id="MobiDB-lite"/>
    </source>
</evidence>
<dbReference type="PANTHER" id="PTHR43295">
    <property type="entry name" value="ARGININE DECARBOXYLASE"/>
    <property type="match status" value="1"/>
</dbReference>
<organism evidence="5 6">
    <name type="scientific">Eiseniibacteriota bacterium</name>
    <dbReference type="NCBI Taxonomy" id="2212470"/>
    <lineage>
        <taxon>Bacteria</taxon>
        <taxon>Candidatus Eiseniibacteriota</taxon>
    </lineage>
</organism>
<proteinExistence type="predicted"/>
<feature type="compositionally biased region" description="Low complexity" evidence="3">
    <location>
        <begin position="172"/>
        <end position="188"/>
    </location>
</feature>
<dbReference type="PANTHER" id="PTHR43295:SF9">
    <property type="entry name" value="BIOSYNTHETIC ARGININE DECARBOXYLASE"/>
    <property type="match status" value="1"/>
</dbReference>
<feature type="region of interest" description="Disordered" evidence="3">
    <location>
        <begin position="167"/>
        <end position="212"/>
    </location>
</feature>
<evidence type="ECO:0000259" key="4">
    <source>
        <dbReference type="Pfam" id="PF17944"/>
    </source>
</evidence>
<dbReference type="GO" id="GO:0006527">
    <property type="term" value="P:L-arginine catabolic process"/>
    <property type="evidence" value="ECO:0007669"/>
    <property type="project" value="InterPro"/>
</dbReference>
<dbReference type="EMBL" id="VBOS01000162">
    <property type="protein sequence ID" value="TMQ56556.1"/>
    <property type="molecule type" value="Genomic_DNA"/>
</dbReference>
<gene>
    <name evidence="5" type="ORF">E6K72_04835</name>
</gene>
<name>A0A538SYU9_UNCEI</name>
<comment type="caution">
    <text evidence="5">The sequence shown here is derived from an EMBL/GenBank/DDBJ whole genome shotgun (WGS) entry which is preliminary data.</text>
</comment>
<dbReference type="GO" id="GO:0008295">
    <property type="term" value="P:spermidine biosynthetic process"/>
    <property type="evidence" value="ECO:0007669"/>
    <property type="project" value="InterPro"/>
</dbReference>
<comment type="cofactor">
    <cofactor evidence="1">
        <name>pyridoxal 5'-phosphate</name>
        <dbReference type="ChEBI" id="CHEBI:597326"/>
    </cofactor>
</comment>
<dbReference type="Proteomes" id="UP000317716">
    <property type="component" value="Unassembled WGS sequence"/>
</dbReference>
<dbReference type="Pfam" id="PF17944">
    <property type="entry name" value="Arg_decarbox_C"/>
    <property type="match status" value="1"/>
</dbReference>
<protein>
    <recommendedName>
        <fullName evidence="4">Arginine decarboxylase C-terminal helical domain-containing protein</fullName>
    </recommendedName>
</protein>
<feature type="domain" description="Arginine decarboxylase C-terminal helical" evidence="4">
    <location>
        <begin position="113"/>
        <end position="166"/>
    </location>
</feature>
<evidence type="ECO:0000256" key="2">
    <source>
        <dbReference type="ARBA" id="ARBA00022898"/>
    </source>
</evidence>
<accession>A0A538SYU9</accession>